<evidence type="ECO:0000313" key="3">
    <source>
        <dbReference type="Proteomes" id="UP000887578"/>
    </source>
</evidence>
<feature type="domain" description="Peptidase C1A papain C-terminal" evidence="2">
    <location>
        <begin position="9"/>
        <end position="77"/>
    </location>
</feature>
<evidence type="ECO:0000313" key="4">
    <source>
        <dbReference type="WBParaSite" id="PDA_v2.g21703.t1"/>
    </source>
</evidence>
<dbReference type="AlphaFoldDB" id="A0A914PYZ4"/>
<dbReference type="PROSITE" id="PS00639">
    <property type="entry name" value="THIOL_PROTEASE_HIS"/>
    <property type="match status" value="1"/>
</dbReference>
<dbReference type="Proteomes" id="UP000887578">
    <property type="component" value="Unplaced"/>
</dbReference>
<organism evidence="3 4">
    <name type="scientific">Panagrolaimus davidi</name>
    <dbReference type="NCBI Taxonomy" id="227884"/>
    <lineage>
        <taxon>Eukaryota</taxon>
        <taxon>Metazoa</taxon>
        <taxon>Ecdysozoa</taxon>
        <taxon>Nematoda</taxon>
        <taxon>Chromadorea</taxon>
        <taxon>Rhabditida</taxon>
        <taxon>Tylenchina</taxon>
        <taxon>Panagrolaimomorpha</taxon>
        <taxon>Panagrolaimoidea</taxon>
        <taxon>Panagrolaimidae</taxon>
        <taxon>Panagrolaimus</taxon>
    </lineage>
</organism>
<dbReference type="InterPro" id="IPR013128">
    <property type="entry name" value="Peptidase_C1A"/>
</dbReference>
<keyword evidence="3" id="KW-1185">Reference proteome</keyword>
<protein>
    <submittedName>
        <fullName evidence="4">Peptidase C1A papain C-terminal domain-containing protein</fullName>
    </submittedName>
</protein>
<evidence type="ECO:0000256" key="1">
    <source>
        <dbReference type="ARBA" id="ARBA00008455"/>
    </source>
</evidence>
<comment type="similarity">
    <text evidence="1">Belongs to the peptidase C1 family.</text>
</comment>
<dbReference type="Gene3D" id="3.90.70.10">
    <property type="entry name" value="Cysteine proteinases"/>
    <property type="match status" value="1"/>
</dbReference>
<dbReference type="InterPro" id="IPR000668">
    <property type="entry name" value="Peptidase_C1A_C"/>
</dbReference>
<dbReference type="PANTHER" id="PTHR12411">
    <property type="entry name" value="CYSTEINE PROTEASE FAMILY C1-RELATED"/>
    <property type="match status" value="1"/>
</dbReference>
<dbReference type="GO" id="GO:0006508">
    <property type="term" value="P:proteolysis"/>
    <property type="evidence" value="ECO:0007669"/>
    <property type="project" value="InterPro"/>
</dbReference>
<dbReference type="WBParaSite" id="PDA_v2.g21703.t1">
    <property type="protein sequence ID" value="PDA_v2.g21703.t1"/>
    <property type="gene ID" value="PDA_v2.g21703"/>
</dbReference>
<accession>A0A914PYZ4</accession>
<dbReference type="InterPro" id="IPR025660">
    <property type="entry name" value="Pept_his_AS"/>
</dbReference>
<dbReference type="GO" id="GO:0008234">
    <property type="term" value="F:cysteine-type peptidase activity"/>
    <property type="evidence" value="ECO:0007669"/>
    <property type="project" value="InterPro"/>
</dbReference>
<dbReference type="InterPro" id="IPR038765">
    <property type="entry name" value="Papain-like_cys_pep_sf"/>
</dbReference>
<reference evidence="4" key="1">
    <citation type="submission" date="2022-11" db="UniProtKB">
        <authorList>
            <consortium name="WormBaseParasite"/>
        </authorList>
    </citation>
    <scope>IDENTIFICATION</scope>
</reference>
<name>A0A914PYZ4_9BILA</name>
<dbReference type="SUPFAM" id="SSF54001">
    <property type="entry name" value="Cysteine proteinases"/>
    <property type="match status" value="1"/>
</dbReference>
<sequence>MYAPDDMEHFKGRGIYTCTSSGKANHAITVIGFGQQGGTPYWLIRNSWGKNVGDKGYYKIRMTDNGIEDCVIRQKVVWVVRRNEIETVNKTMVIETIKKICFSLKAVERCPRGTMAEATEI</sequence>
<dbReference type="Pfam" id="PF00112">
    <property type="entry name" value="Peptidase_C1"/>
    <property type="match status" value="1"/>
</dbReference>
<evidence type="ECO:0000259" key="2">
    <source>
        <dbReference type="Pfam" id="PF00112"/>
    </source>
</evidence>
<proteinExistence type="inferred from homology"/>